<dbReference type="SMART" id="SM00448">
    <property type="entry name" value="REC"/>
    <property type="match status" value="1"/>
</dbReference>
<dbReference type="PANTHER" id="PTHR48111">
    <property type="entry name" value="REGULATOR OF RPOS"/>
    <property type="match status" value="1"/>
</dbReference>
<dbReference type="EMBL" id="JBCLSH010000004">
    <property type="protein sequence ID" value="MEY8443068.1"/>
    <property type="molecule type" value="Genomic_DNA"/>
</dbReference>
<dbReference type="SUPFAM" id="SSF52172">
    <property type="entry name" value="CheY-like"/>
    <property type="match status" value="1"/>
</dbReference>
<feature type="modified residue" description="4-aspartylphosphate" evidence="6">
    <location>
        <position position="53"/>
    </location>
</feature>
<keyword evidence="4 7" id="KW-0238">DNA-binding</keyword>
<evidence type="ECO:0000256" key="7">
    <source>
        <dbReference type="PROSITE-ProRule" id="PRU01091"/>
    </source>
</evidence>
<keyword evidence="3" id="KW-0805">Transcription regulation</keyword>
<sequence length="238" mass="27083">MVYTVLVCDDDQDIRNALKIYLEQEDYQVLQASHGKEAIEIIAQHEVHLILLDVMMPVLDGISTAVKIRETSNIPIIFLSAKAEDTDRVLGLKMGADDYVNKPFNPIELLARVDATLRRYARLGGLEGQALSEEKAETQYQNGGLVLDTVQKQARIDGRELTLTAIEYKILQLLITHLDQVFSSEQIYEKVWKESAFQASKTVSVHIRHLREKIEINPKEPQYIKVIYGLGYKMVTIK</sequence>
<keyword evidence="11" id="KW-1185">Reference proteome</keyword>
<feature type="domain" description="Response regulatory" evidence="8">
    <location>
        <begin position="4"/>
        <end position="117"/>
    </location>
</feature>
<feature type="DNA-binding region" description="OmpR/PhoB-type" evidence="7">
    <location>
        <begin position="137"/>
        <end position="236"/>
    </location>
</feature>
<gene>
    <name evidence="10" type="ORF">AALA52_02165</name>
</gene>
<feature type="domain" description="OmpR/PhoB-type" evidence="9">
    <location>
        <begin position="137"/>
        <end position="236"/>
    </location>
</feature>
<evidence type="ECO:0000256" key="6">
    <source>
        <dbReference type="PROSITE-ProRule" id="PRU00169"/>
    </source>
</evidence>
<dbReference type="InterPro" id="IPR001867">
    <property type="entry name" value="OmpR/PhoB-type_DNA-bd"/>
</dbReference>
<keyword evidence="5" id="KW-0804">Transcription</keyword>
<keyword evidence="1 6" id="KW-0597">Phosphoprotein</keyword>
<reference evidence="10 11" key="1">
    <citation type="submission" date="2024-03" db="EMBL/GenBank/DDBJ databases">
        <title>Mouse gut bacterial collection (mGBC) of GemPharmatech.</title>
        <authorList>
            <person name="He Y."/>
            <person name="Dong L."/>
            <person name="Wu D."/>
            <person name="Gao X."/>
            <person name="Lin Z."/>
        </authorList>
    </citation>
    <scope>NUCLEOTIDE SEQUENCE [LARGE SCALE GENOMIC DNA]</scope>
    <source>
        <strain evidence="10 11">61-15</strain>
    </source>
</reference>
<dbReference type="InterPro" id="IPR011006">
    <property type="entry name" value="CheY-like_superfamily"/>
</dbReference>
<proteinExistence type="predicted"/>
<accession>A0ABV4D0I4</accession>
<organism evidence="10 11">
    <name type="scientific">Lactococcus ileimucosae</name>
    <dbReference type="NCBI Taxonomy" id="2941329"/>
    <lineage>
        <taxon>Bacteria</taxon>
        <taxon>Bacillati</taxon>
        <taxon>Bacillota</taxon>
        <taxon>Bacilli</taxon>
        <taxon>Lactobacillales</taxon>
        <taxon>Streptococcaceae</taxon>
        <taxon>Lactococcus</taxon>
    </lineage>
</organism>
<keyword evidence="2" id="KW-0902">Two-component regulatory system</keyword>
<dbReference type="Gene3D" id="1.10.10.10">
    <property type="entry name" value="Winged helix-like DNA-binding domain superfamily/Winged helix DNA-binding domain"/>
    <property type="match status" value="1"/>
</dbReference>
<dbReference type="Pfam" id="PF00486">
    <property type="entry name" value="Trans_reg_C"/>
    <property type="match status" value="1"/>
</dbReference>
<evidence type="ECO:0000256" key="4">
    <source>
        <dbReference type="ARBA" id="ARBA00023125"/>
    </source>
</evidence>
<dbReference type="SMART" id="SM00862">
    <property type="entry name" value="Trans_reg_C"/>
    <property type="match status" value="1"/>
</dbReference>
<dbReference type="CDD" id="cd17574">
    <property type="entry name" value="REC_OmpR"/>
    <property type="match status" value="1"/>
</dbReference>
<evidence type="ECO:0000259" key="8">
    <source>
        <dbReference type="PROSITE" id="PS50110"/>
    </source>
</evidence>
<dbReference type="Pfam" id="PF00072">
    <property type="entry name" value="Response_reg"/>
    <property type="match status" value="1"/>
</dbReference>
<dbReference type="PANTHER" id="PTHR48111:SF2">
    <property type="entry name" value="RESPONSE REGULATOR SAER"/>
    <property type="match status" value="1"/>
</dbReference>
<dbReference type="Proteomes" id="UP001565283">
    <property type="component" value="Unassembled WGS sequence"/>
</dbReference>
<dbReference type="InterPro" id="IPR039420">
    <property type="entry name" value="WalR-like"/>
</dbReference>
<evidence type="ECO:0000313" key="11">
    <source>
        <dbReference type="Proteomes" id="UP001565283"/>
    </source>
</evidence>
<comment type="caution">
    <text evidence="10">The sequence shown here is derived from an EMBL/GenBank/DDBJ whole genome shotgun (WGS) entry which is preliminary data.</text>
</comment>
<evidence type="ECO:0000256" key="5">
    <source>
        <dbReference type="ARBA" id="ARBA00023163"/>
    </source>
</evidence>
<evidence type="ECO:0000259" key="9">
    <source>
        <dbReference type="PROSITE" id="PS51755"/>
    </source>
</evidence>
<name>A0ABV4D0I4_9LACT</name>
<dbReference type="PROSITE" id="PS50110">
    <property type="entry name" value="RESPONSE_REGULATORY"/>
    <property type="match status" value="1"/>
</dbReference>
<dbReference type="CDD" id="cd00383">
    <property type="entry name" value="trans_reg_C"/>
    <property type="match status" value="1"/>
</dbReference>
<dbReference type="RefSeq" id="WP_369947859.1">
    <property type="nucleotide sequence ID" value="NZ_JBCLSH010000004.1"/>
</dbReference>
<evidence type="ECO:0000256" key="1">
    <source>
        <dbReference type="ARBA" id="ARBA00022553"/>
    </source>
</evidence>
<dbReference type="Gene3D" id="6.10.250.690">
    <property type="match status" value="1"/>
</dbReference>
<dbReference type="InterPro" id="IPR001789">
    <property type="entry name" value="Sig_transdc_resp-reg_receiver"/>
</dbReference>
<evidence type="ECO:0000313" key="10">
    <source>
        <dbReference type="EMBL" id="MEY8443068.1"/>
    </source>
</evidence>
<dbReference type="InterPro" id="IPR036388">
    <property type="entry name" value="WH-like_DNA-bd_sf"/>
</dbReference>
<evidence type="ECO:0000256" key="2">
    <source>
        <dbReference type="ARBA" id="ARBA00023012"/>
    </source>
</evidence>
<evidence type="ECO:0000256" key="3">
    <source>
        <dbReference type="ARBA" id="ARBA00023015"/>
    </source>
</evidence>
<dbReference type="PROSITE" id="PS51755">
    <property type="entry name" value="OMPR_PHOB"/>
    <property type="match status" value="1"/>
</dbReference>
<dbReference type="Gene3D" id="3.40.50.2300">
    <property type="match status" value="1"/>
</dbReference>
<protein>
    <submittedName>
        <fullName evidence="10">Response regulator transcription factor</fullName>
    </submittedName>
</protein>